<dbReference type="Proteomes" id="UP000722791">
    <property type="component" value="Unassembled WGS sequence"/>
</dbReference>
<feature type="compositionally biased region" description="Low complexity" evidence="1">
    <location>
        <begin position="202"/>
        <end position="223"/>
    </location>
</feature>
<dbReference type="Proteomes" id="UP000747110">
    <property type="component" value="Unassembled WGS sequence"/>
</dbReference>
<evidence type="ECO:0000313" key="3">
    <source>
        <dbReference type="EMBL" id="GIM06622.1"/>
    </source>
</evidence>
<feature type="region of interest" description="Disordered" evidence="1">
    <location>
        <begin position="350"/>
        <end position="372"/>
    </location>
</feature>
<feature type="region of interest" description="Disordered" evidence="1">
    <location>
        <begin position="259"/>
        <end position="285"/>
    </location>
</feature>
<evidence type="ECO:0000256" key="1">
    <source>
        <dbReference type="SAM" id="MobiDB-lite"/>
    </source>
</evidence>
<dbReference type="EMBL" id="BNCP01000028">
    <property type="protein sequence ID" value="GIL83881.1"/>
    <property type="molecule type" value="Genomic_DNA"/>
</dbReference>
<comment type="caution">
    <text evidence="2">The sequence shown here is derived from an EMBL/GenBank/DDBJ whole genome shotgun (WGS) entry which is preliminary data.</text>
</comment>
<name>A0A8J4CIS9_9CHLO</name>
<keyword evidence="4" id="KW-1185">Reference proteome</keyword>
<evidence type="ECO:0000313" key="4">
    <source>
        <dbReference type="Proteomes" id="UP000747110"/>
    </source>
</evidence>
<dbReference type="AlphaFoldDB" id="A0A8J4CIS9"/>
<reference evidence="2" key="1">
    <citation type="journal article" date="2021" name="Proc. Natl. Acad. Sci. U.S.A.">
        <title>Three genomes in the algal genus Volvox reveal the fate of a haploid sex-determining region after a transition to homothallism.</title>
        <authorList>
            <person name="Yamamoto K."/>
            <person name="Hamaji T."/>
            <person name="Kawai-Toyooka H."/>
            <person name="Matsuzaki R."/>
            <person name="Takahashi F."/>
            <person name="Nishimura Y."/>
            <person name="Kawachi M."/>
            <person name="Noguchi H."/>
            <person name="Minakuchi Y."/>
            <person name="Umen J.G."/>
            <person name="Toyoda A."/>
            <person name="Nozaki H."/>
        </authorList>
    </citation>
    <scope>NUCLEOTIDE SEQUENCE</scope>
    <source>
        <strain evidence="3">NIES-3785</strain>
        <strain evidence="2">NIES-3786</strain>
    </source>
</reference>
<sequence>MIASSSNTRAIERTKYCTRKAPAVASRARKLCHAAQTQHQTNEHFISILQQCILAHFTTDGVERTPKVVADAWGRAWTERLQEICEPVPLLFQDPCSKLHASCDVTLVGVFHRDAANLRIVRNAISTAGPDAVVLEARPSFLTSYVHLTESLPEDLVMKMFDLPLHDLQEAFHYVGLEDRLAWHEALMVTNEELARHQARPTTSTTLTSDSSSNPGSSRTSSTCEARGSVLPMSAGAPGATTQTTIGVCAAPPALAPPPLSPASVPRDITPATTLPSPGAAEKCFRPLPSPSSALTASKIVSTFFARELALSEKVAAVLVAREYGLPLHGLELDDTEAYVGLLQGPLTDGQHRDGCSVGRTKSDSSSTADGGLLSMSELEAEQWRMAMASLEPGVAAAFEQWLQSMAPDTSQQQQLLQRQLVGLMPQCMNPESYMSYVDKTDALWSDERRVGRALAEQHRRLTAVREAHFLERLRQVAALRGPGEPSCRRLVAVVGRAHAARLRRALRHLQEQQQQH</sequence>
<proteinExistence type="predicted"/>
<dbReference type="EMBL" id="BNCQ01000022">
    <property type="protein sequence ID" value="GIM06622.1"/>
    <property type="molecule type" value="Genomic_DNA"/>
</dbReference>
<dbReference type="OrthoDB" id="2415936at2759"/>
<protein>
    <submittedName>
        <fullName evidence="2">Uncharacterized protein</fullName>
    </submittedName>
</protein>
<evidence type="ECO:0000313" key="2">
    <source>
        <dbReference type="EMBL" id="GIL83881.1"/>
    </source>
</evidence>
<feature type="region of interest" description="Disordered" evidence="1">
    <location>
        <begin position="196"/>
        <end position="238"/>
    </location>
</feature>
<accession>A0A8J4CIS9</accession>
<gene>
    <name evidence="2" type="ORF">Vretifemale_12601</name>
    <name evidence="3" type="ORF">Vretimale_10887</name>
</gene>
<organism evidence="2 4">
    <name type="scientific">Volvox reticuliferus</name>
    <dbReference type="NCBI Taxonomy" id="1737510"/>
    <lineage>
        <taxon>Eukaryota</taxon>
        <taxon>Viridiplantae</taxon>
        <taxon>Chlorophyta</taxon>
        <taxon>core chlorophytes</taxon>
        <taxon>Chlorophyceae</taxon>
        <taxon>CS clade</taxon>
        <taxon>Chlamydomonadales</taxon>
        <taxon>Volvocaceae</taxon>
        <taxon>Volvox</taxon>
    </lineage>
</organism>